<dbReference type="Pfam" id="PF00067">
    <property type="entry name" value="p450"/>
    <property type="match status" value="2"/>
</dbReference>
<evidence type="ECO:0000256" key="1">
    <source>
        <dbReference type="ARBA" id="ARBA00010617"/>
    </source>
</evidence>
<evidence type="ECO:0000256" key="4">
    <source>
        <dbReference type="ARBA" id="ARBA00023002"/>
    </source>
</evidence>
<dbReference type="PRINTS" id="PR00385">
    <property type="entry name" value="P450"/>
</dbReference>
<dbReference type="RefSeq" id="WP_155360435.1">
    <property type="nucleotide sequence ID" value="NZ_BAAAHL010000004.1"/>
</dbReference>
<keyword evidence="6 7" id="KW-0503">Monooxygenase</keyword>
<sequence length="416" mass="45093">MNTAVESLDLLAPEAIADPYTFLAETRRGPGLVWSSRHKAWVATRHGDVTALLRDPRLTANRVGTYLRKHGESPEAQAAATFYRVAQEWMSLKEGADHSRLRSLVQRAFSPRVVKDMASLVVELSDEFVDTFPVGESFDLLERFAFPLPATVIAGMLGVPVEDRDRFKQWSQGLSALVFAASDVADRHESAARATDELSAYIADLIAEREASPRDDLISHLIEAGSKQDKLTHLEIVAHAILLLFAGHETTTNLICNSVVALLANPPAADALRSGDVDAGLAVEELLRYDSPAKTVIRVALEDVEVAGTRVSEGDRILLIQSAANRDPEVFADPDVLDLTRANAGAHTSFGSGPHYCLGAPLARLEARLALPILLRRTEGLALAGDLSWQPNLLTRGLERLDVTISGLKSKGFSDG</sequence>
<dbReference type="PANTHER" id="PTHR46696:SF1">
    <property type="entry name" value="CYTOCHROME P450 YJIB-RELATED"/>
    <property type="match status" value="1"/>
</dbReference>
<keyword evidence="3 7" id="KW-0479">Metal-binding</keyword>
<evidence type="ECO:0000256" key="6">
    <source>
        <dbReference type="ARBA" id="ARBA00023033"/>
    </source>
</evidence>
<keyword evidence="2 7" id="KW-0349">Heme</keyword>
<proteinExistence type="inferred from homology"/>
<name>A0A5M3X596_9ACTN</name>
<dbReference type="InterPro" id="IPR002397">
    <property type="entry name" value="Cyt_P450_B"/>
</dbReference>
<keyword evidence="4 7" id="KW-0560">Oxidoreductase</keyword>
<accession>A0A5M3X596</accession>
<dbReference type="EMBL" id="BLAE01000073">
    <property type="protein sequence ID" value="GES15299.1"/>
    <property type="molecule type" value="Genomic_DNA"/>
</dbReference>
<dbReference type="GO" id="GO:0016705">
    <property type="term" value="F:oxidoreductase activity, acting on paired donors, with incorporation or reduction of molecular oxygen"/>
    <property type="evidence" value="ECO:0007669"/>
    <property type="project" value="InterPro"/>
</dbReference>
<dbReference type="PANTHER" id="PTHR46696">
    <property type="entry name" value="P450, PUTATIVE (EUROFUNG)-RELATED"/>
    <property type="match status" value="1"/>
</dbReference>
<dbReference type="Gene3D" id="1.10.630.10">
    <property type="entry name" value="Cytochrome P450"/>
    <property type="match status" value="1"/>
</dbReference>
<dbReference type="InterPro" id="IPR001128">
    <property type="entry name" value="Cyt_P450"/>
</dbReference>
<evidence type="ECO:0000256" key="7">
    <source>
        <dbReference type="RuleBase" id="RU000461"/>
    </source>
</evidence>
<reference evidence="8 9" key="1">
    <citation type="submission" date="2019-10" db="EMBL/GenBank/DDBJ databases">
        <title>Whole genome shotgun sequence of Acrocarpospora macrocephala NBRC 16266.</title>
        <authorList>
            <person name="Ichikawa N."/>
            <person name="Kimura A."/>
            <person name="Kitahashi Y."/>
            <person name="Komaki H."/>
            <person name="Oguchi A."/>
        </authorList>
    </citation>
    <scope>NUCLEOTIDE SEQUENCE [LARGE SCALE GENOMIC DNA]</scope>
    <source>
        <strain evidence="8 9">NBRC 16266</strain>
    </source>
</reference>
<dbReference type="PRINTS" id="PR00359">
    <property type="entry name" value="BP450"/>
</dbReference>
<dbReference type="InterPro" id="IPR017972">
    <property type="entry name" value="Cyt_P450_CS"/>
</dbReference>
<dbReference type="GO" id="GO:0020037">
    <property type="term" value="F:heme binding"/>
    <property type="evidence" value="ECO:0007669"/>
    <property type="project" value="InterPro"/>
</dbReference>
<dbReference type="GO" id="GO:0004497">
    <property type="term" value="F:monooxygenase activity"/>
    <property type="evidence" value="ECO:0007669"/>
    <property type="project" value="UniProtKB-KW"/>
</dbReference>
<comment type="similarity">
    <text evidence="1 7">Belongs to the cytochrome P450 family.</text>
</comment>
<comment type="caution">
    <text evidence="8">The sequence shown here is derived from an EMBL/GenBank/DDBJ whole genome shotgun (WGS) entry which is preliminary data.</text>
</comment>
<dbReference type="SUPFAM" id="SSF48264">
    <property type="entry name" value="Cytochrome P450"/>
    <property type="match status" value="1"/>
</dbReference>
<keyword evidence="9" id="KW-1185">Reference proteome</keyword>
<dbReference type="CDD" id="cd20625">
    <property type="entry name" value="CYP164-like"/>
    <property type="match status" value="1"/>
</dbReference>
<organism evidence="8 9">
    <name type="scientific">Acrocarpospora macrocephala</name>
    <dbReference type="NCBI Taxonomy" id="150177"/>
    <lineage>
        <taxon>Bacteria</taxon>
        <taxon>Bacillati</taxon>
        <taxon>Actinomycetota</taxon>
        <taxon>Actinomycetes</taxon>
        <taxon>Streptosporangiales</taxon>
        <taxon>Streptosporangiaceae</taxon>
        <taxon>Acrocarpospora</taxon>
    </lineage>
</organism>
<dbReference type="Proteomes" id="UP000331127">
    <property type="component" value="Unassembled WGS sequence"/>
</dbReference>
<protein>
    <submittedName>
        <fullName evidence="8">Cytochrome P450</fullName>
    </submittedName>
</protein>
<keyword evidence="5 7" id="KW-0408">Iron</keyword>
<dbReference type="OrthoDB" id="142769at2"/>
<evidence type="ECO:0000256" key="2">
    <source>
        <dbReference type="ARBA" id="ARBA00022617"/>
    </source>
</evidence>
<gene>
    <name evidence="8" type="ORF">Amac_088960</name>
</gene>
<evidence type="ECO:0000313" key="9">
    <source>
        <dbReference type="Proteomes" id="UP000331127"/>
    </source>
</evidence>
<dbReference type="GO" id="GO:0005506">
    <property type="term" value="F:iron ion binding"/>
    <property type="evidence" value="ECO:0007669"/>
    <property type="project" value="InterPro"/>
</dbReference>
<dbReference type="PROSITE" id="PS00086">
    <property type="entry name" value="CYTOCHROME_P450"/>
    <property type="match status" value="1"/>
</dbReference>
<evidence type="ECO:0000256" key="3">
    <source>
        <dbReference type="ARBA" id="ARBA00022723"/>
    </source>
</evidence>
<dbReference type="AlphaFoldDB" id="A0A5M3X596"/>
<evidence type="ECO:0000313" key="8">
    <source>
        <dbReference type="EMBL" id="GES15299.1"/>
    </source>
</evidence>
<evidence type="ECO:0000256" key="5">
    <source>
        <dbReference type="ARBA" id="ARBA00023004"/>
    </source>
</evidence>
<dbReference type="FunFam" id="1.10.630.10:FF:000018">
    <property type="entry name" value="Cytochrome P450 monooxygenase"/>
    <property type="match status" value="1"/>
</dbReference>
<dbReference type="InterPro" id="IPR036396">
    <property type="entry name" value="Cyt_P450_sf"/>
</dbReference>